<dbReference type="AlphaFoldDB" id="A0A8T0R9H2"/>
<feature type="region of interest" description="Disordered" evidence="1">
    <location>
        <begin position="63"/>
        <end position="92"/>
    </location>
</feature>
<dbReference type="Proteomes" id="UP000823388">
    <property type="component" value="Chromosome 6K"/>
</dbReference>
<protein>
    <submittedName>
        <fullName evidence="2">Uncharacterized protein</fullName>
    </submittedName>
</protein>
<gene>
    <name evidence="2" type="ORF">PVAP13_6KG063000</name>
</gene>
<organism evidence="2 3">
    <name type="scientific">Panicum virgatum</name>
    <name type="common">Blackwell switchgrass</name>
    <dbReference type="NCBI Taxonomy" id="38727"/>
    <lineage>
        <taxon>Eukaryota</taxon>
        <taxon>Viridiplantae</taxon>
        <taxon>Streptophyta</taxon>
        <taxon>Embryophyta</taxon>
        <taxon>Tracheophyta</taxon>
        <taxon>Spermatophyta</taxon>
        <taxon>Magnoliopsida</taxon>
        <taxon>Liliopsida</taxon>
        <taxon>Poales</taxon>
        <taxon>Poaceae</taxon>
        <taxon>PACMAD clade</taxon>
        <taxon>Panicoideae</taxon>
        <taxon>Panicodae</taxon>
        <taxon>Paniceae</taxon>
        <taxon>Panicinae</taxon>
        <taxon>Panicum</taxon>
        <taxon>Panicum sect. Hiantes</taxon>
    </lineage>
</organism>
<evidence type="ECO:0000256" key="1">
    <source>
        <dbReference type="SAM" id="MobiDB-lite"/>
    </source>
</evidence>
<keyword evidence="3" id="KW-1185">Reference proteome</keyword>
<evidence type="ECO:0000313" key="3">
    <source>
        <dbReference type="Proteomes" id="UP000823388"/>
    </source>
</evidence>
<evidence type="ECO:0000313" key="2">
    <source>
        <dbReference type="EMBL" id="KAG2581758.1"/>
    </source>
</evidence>
<sequence>MSISSFFPVPEDGSPSSSSRAIISVVASTICMTSMRARHPCLLGSCTDARKCQAVAEHMQPAAAQVGQAGRRKQGGDDASSPQARGRPAAAASDWDLGKLGLEFICLVVGLGWRSGNCNLRALLIELIPYMLKTG</sequence>
<dbReference type="EMBL" id="CM029047">
    <property type="protein sequence ID" value="KAG2581758.1"/>
    <property type="molecule type" value="Genomic_DNA"/>
</dbReference>
<proteinExistence type="predicted"/>
<name>A0A8T0R9H2_PANVG</name>
<comment type="caution">
    <text evidence="2">The sequence shown here is derived from an EMBL/GenBank/DDBJ whole genome shotgun (WGS) entry which is preliminary data.</text>
</comment>
<reference evidence="2" key="1">
    <citation type="submission" date="2020-05" db="EMBL/GenBank/DDBJ databases">
        <title>WGS assembly of Panicum virgatum.</title>
        <authorList>
            <person name="Lovell J.T."/>
            <person name="Jenkins J."/>
            <person name="Shu S."/>
            <person name="Juenger T.E."/>
            <person name="Schmutz J."/>
        </authorList>
    </citation>
    <scope>NUCLEOTIDE SEQUENCE</scope>
    <source>
        <strain evidence="2">AP13</strain>
    </source>
</reference>
<accession>A0A8T0R9H2</accession>